<comment type="similarity">
    <text evidence="2">Belongs to the amino acid-polyamine-organocation (APC) superfamily. Cationic amino acid transporter (CAT) (TC 2.A.3.3) family.</text>
</comment>
<feature type="compositionally biased region" description="Low complexity" evidence="6">
    <location>
        <begin position="719"/>
        <end position="730"/>
    </location>
</feature>
<name>A0A9D4TVC0_CHLVU</name>
<feature type="transmembrane region" description="Helical" evidence="7">
    <location>
        <begin position="246"/>
        <end position="264"/>
    </location>
</feature>
<dbReference type="GO" id="GO:0015171">
    <property type="term" value="F:amino acid transmembrane transporter activity"/>
    <property type="evidence" value="ECO:0007669"/>
    <property type="project" value="TreeGrafter"/>
</dbReference>
<evidence type="ECO:0000313" key="9">
    <source>
        <dbReference type="Proteomes" id="UP001055712"/>
    </source>
</evidence>
<feature type="transmembrane region" description="Helical" evidence="7">
    <location>
        <begin position="117"/>
        <end position="139"/>
    </location>
</feature>
<feature type="transmembrane region" description="Helical" evidence="7">
    <location>
        <begin position="205"/>
        <end position="226"/>
    </location>
</feature>
<feature type="transmembrane region" description="Helical" evidence="7">
    <location>
        <begin position="515"/>
        <end position="536"/>
    </location>
</feature>
<reference evidence="8" key="2">
    <citation type="submission" date="2020-11" db="EMBL/GenBank/DDBJ databases">
        <authorList>
            <person name="Cecchin M."/>
            <person name="Marcolungo L."/>
            <person name="Rossato M."/>
            <person name="Girolomoni L."/>
            <person name="Cosentino E."/>
            <person name="Cuine S."/>
            <person name="Li-Beisson Y."/>
            <person name="Delledonne M."/>
            <person name="Ballottari M."/>
        </authorList>
    </citation>
    <scope>NUCLEOTIDE SEQUENCE</scope>
    <source>
        <strain evidence="8">211/11P</strain>
        <tissue evidence="8">Whole cell</tissue>
    </source>
</reference>
<reference evidence="8" key="1">
    <citation type="journal article" date="2019" name="Plant J.">
        <title>Chlorella vulgaris genome assembly and annotation reveals the molecular basis for metabolic acclimation to high light conditions.</title>
        <authorList>
            <person name="Cecchin M."/>
            <person name="Marcolungo L."/>
            <person name="Rossato M."/>
            <person name="Girolomoni L."/>
            <person name="Cosentino E."/>
            <person name="Cuine S."/>
            <person name="Li-Beisson Y."/>
            <person name="Delledonne M."/>
            <person name="Ballottari M."/>
        </authorList>
    </citation>
    <scope>NUCLEOTIDE SEQUENCE</scope>
    <source>
        <strain evidence="8">211/11P</strain>
    </source>
</reference>
<feature type="transmembrane region" description="Helical" evidence="7">
    <location>
        <begin position="299"/>
        <end position="318"/>
    </location>
</feature>
<gene>
    <name evidence="8" type="ORF">D9Q98_001827</name>
</gene>
<keyword evidence="4 7" id="KW-1133">Transmembrane helix</keyword>
<feature type="transmembrane region" description="Helical" evidence="7">
    <location>
        <begin position="429"/>
        <end position="448"/>
    </location>
</feature>
<feature type="transmembrane region" description="Helical" evidence="7">
    <location>
        <begin position="630"/>
        <end position="651"/>
    </location>
</feature>
<dbReference type="PANTHER" id="PTHR43243:SF41">
    <property type="entry name" value="CATIONIC AMINO ACID TRANSPORTER 7, CHLOROPLASTIC"/>
    <property type="match status" value="1"/>
</dbReference>
<dbReference type="Gene3D" id="1.20.1740.10">
    <property type="entry name" value="Amino acid/polyamine transporter I"/>
    <property type="match status" value="1"/>
</dbReference>
<evidence type="ECO:0000256" key="6">
    <source>
        <dbReference type="SAM" id="MobiDB-lite"/>
    </source>
</evidence>
<comment type="subcellular location">
    <subcellularLocation>
        <location evidence="1">Membrane</location>
        <topology evidence="1">Multi-pass membrane protein</topology>
    </subcellularLocation>
</comment>
<evidence type="ECO:0008006" key="10">
    <source>
        <dbReference type="Google" id="ProtNLM"/>
    </source>
</evidence>
<dbReference type="Proteomes" id="UP001055712">
    <property type="component" value="Unassembled WGS sequence"/>
</dbReference>
<sequence>MPRFAVTIAYIKEHIAALLQTHQTFKRIAFRRRTLEEELQEAVLRGSLRKAFGGLDLLLLGLGIVIGSGWAQLTGSAAQQYAGPAIVISYLVAGLTALLSGTCYAELCTEYPVSGGAFSYVLVTFGELPAFITLSGLVLEYALGMAAVARGFSDYLATLIGADPTSPPFEFAVSQDKGHGFDIVAAVIIMVMSVLLSLGVRESAWFISGVTLVKLVLLLIVCVASYTQGSTDNMNPFTNTVWDADGIFMGSSIIFFSFTGYDAIGNAAEEVQNVAHLPWAIMGTVLTSTTIYLMLALGLALMICPTIACPALFFMPILGTKACSDLGLVAGCTDPPCTCPTIAPTPAAAPAAPSPDAAPTNCYLAVNFISAFLAHGMVWMQYIVSLAALFGIVTALTVGLFSLSRIVMAASRDWLLPPFLARISPRTQTPLVAQMVFGVIIALLAMLVEVDAATSLVSFGTLITLWMVCNAQLFRRYTPEVQMRFTRYGTVEVAAKIDTGSRVPGRLLSQRVRSILVWLHLALINAVTIGMASYYADTSYVDTTPFGEPVNWDENACNPAAQNKHHSPYATLFVLGWFLVTLSFQLCCPMEYQPEGFHIPWWLMPWLPSVAIALLVFSVGSLPRTEYWKIAIYFGIVVLLYLLFSLPMSYIKHSRADRADAEELKVVELACVNGHWQPARTGPGYVTGAMHPATSAHSSAGTHKDSLPHPPGNGSSDIACGSGSADAKGSGRSGSGRHGANGRRTRIRGAQAAQQQHVRHQPLPTTREAGEQAPS</sequence>
<evidence type="ECO:0000256" key="1">
    <source>
        <dbReference type="ARBA" id="ARBA00004141"/>
    </source>
</evidence>
<dbReference type="EMBL" id="SIDB01000002">
    <property type="protein sequence ID" value="KAI3435769.1"/>
    <property type="molecule type" value="Genomic_DNA"/>
</dbReference>
<evidence type="ECO:0000313" key="8">
    <source>
        <dbReference type="EMBL" id="KAI3435769.1"/>
    </source>
</evidence>
<feature type="region of interest" description="Disordered" evidence="6">
    <location>
        <begin position="683"/>
        <end position="775"/>
    </location>
</feature>
<dbReference type="Pfam" id="PF13520">
    <property type="entry name" value="AA_permease_2"/>
    <property type="match status" value="1"/>
</dbReference>
<keyword evidence="9" id="KW-1185">Reference proteome</keyword>
<feature type="transmembrane region" description="Helical" evidence="7">
    <location>
        <begin position="454"/>
        <end position="474"/>
    </location>
</feature>
<evidence type="ECO:0000256" key="7">
    <source>
        <dbReference type="SAM" id="Phobius"/>
    </source>
</evidence>
<feature type="transmembrane region" description="Helical" evidence="7">
    <location>
        <begin position="55"/>
        <end position="73"/>
    </location>
</feature>
<comment type="caution">
    <text evidence="8">The sequence shown here is derived from an EMBL/GenBank/DDBJ whole genome shotgun (WGS) entry which is preliminary data.</text>
</comment>
<dbReference type="GO" id="GO:0005886">
    <property type="term" value="C:plasma membrane"/>
    <property type="evidence" value="ECO:0007669"/>
    <property type="project" value="TreeGrafter"/>
</dbReference>
<protein>
    <recommendedName>
        <fullName evidence="10">Cationic amino acid transporter</fullName>
    </recommendedName>
</protein>
<dbReference type="PANTHER" id="PTHR43243">
    <property type="entry name" value="INNER MEMBRANE TRANSPORTER YGJI-RELATED"/>
    <property type="match status" value="1"/>
</dbReference>
<feature type="transmembrane region" description="Helical" evidence="7">
    <location>
        <begin position="599"/>
        <end position="618"/>
    </location>
</feature>
<organism evidence="8 9">
    <name type="scientific">Chlorella vulgaris</name>
    <name type="common">Green alga</name>
    <dbReference type="NCBI Taxonomy" id="3077"/>
    <lineage>
        <taxon>Eukaryota</taxon>
        <taxon>Viridiplantae</taxon>
        <taxon>Chlorophyta</taxon>
        <taxon>core chlorophytes</taxon>
        <taxon>Trebouxiophyceae</taxon>
        <taxon>Chlorellales</taxon>
        <taxon>Chlorellaceae</taxon>
        <taxon>Chlorella clade</taxon>
        <taxon>Chlorella</taxon>
    </lineage>
</organism>
<dbReference type="InterPro" id="IPR002293">
    <property type="entry name" value="AA/rel_permease1"/>
</dbReference>
<feature type="transmembrane region" description="Helical" evidence="7">
    <location>
        <begin position="85"/>
        <end position="105"/>
    </location>
</feature>
<dbReference type="OrthoDB" id="512288at2759"/>
<evidence type="ECO:0000256" key="5">
    <source>
        <dbReference type="ARBA" id="ARBA00023136"/>
    </source>
</evidence>
<keyword evidence="3 7" id="KW-0812">Transmembrane</keyword>
<accession>A0A9D4TVC0</accession>
<feature type="transmembrane region" description="Helical" evidence="7">
    <location>
        <begin position="179"/>
        <end position="198"/>
    </location>
</feature>
<feature type="transmembrane region" description="Helical" evidence="7">
    <location>
        <begin position="569"/>
        <end position="587"/>
    </location>
</feature>
<evidence type="ECO:0000256" key="4">
    <source>
        <dbReference type="ARBA" id="ARBA00022989"/>
    </source>
</evidence>
<proteinExistence type="inferred from homology"/>
<feature type="transmembrane region" description="Helical" evidence="7">
    <location>
        <begin position="386"/>
        <end position="408"/>
    </location>
</feature>
<evidence type="ECO:0000256" key="2">
    <source>
        <dbReference type="ARBA" id="ARBA00008572"/>
    </source>
</evidence>
<keyword evidence="5 7" id="KW-0472">Membrane</keyword>
<dbReference type="AlphaFoldDB" id="A0A9D4TVC0"/>
<evidence type="ECO:0000256" key="3">
    <source>
        <dbReference type="ARBA" id="ARBA00022692"/>
    </source>
</evidence>